<keyword evidence="2" id="KW-1185">Reference proteome</keyword>
<accession>A0A517ZUP4</accession>
<gene>
    <name evidence="1" type="ORF">Mal52_46430</name>
</gene>
<dbReference type="Proteomes" id="UP000319383">
    <property type="component" value="Chromosome"/>
</dbReference>
<protein>
    <submittedName>
        <fullName evidence="1">Uncharacterized protein</fullName>
    </submittedName>
</protein>
<evidence type="ECO:0000313" key="1">
    <source>
        <dbReference type="EMBL" id="QDU46146.1"/>
    </source>
</evidence>
<organism evidence="1 2">
    <name type="scientific">Symmachiella dynata</name>
    <dbReference type="NCBI Taxonomy" id="2527995"/>
    <lineage>
        <taxon>Bacteria</taxon>
        <taxon>Pseudomonadati</taxon>
        <taxon>Planctomycetota</taxon>
        <taxon>Planctomycetia</taxon>
        <taxon>Planctomycetales</taxon>
        <taxon>Planctomycetaceae</taxon>
        <taxon>Symmachiella</taxon>
    </lineage>
</organism>
<reference evidence="1 2" key="1">
    <citation type="submission" date="2019-02" db="EMBL/GenBank/DDBJ databases">
        <title>Deep-cultivation of Planctomycetes and their phenomic and genomic characterization uncovers novel biology.</title>
        <authorList>
            <person name="Wiegand S."/>
            <person name="Jogler M."/>
            <person name="Boedeker C."/>
            <person name="Pinto D."/>
            <person name="Vollmers J."/>
            <person name="Rivas-Marin E."/>
            <person name="Kohn T."/>
            <person name="Peeters S.H."/>
            <person name="Heuer A."/>
            <person name="Rast P."/>
            <person name="Oberbeckmann S."/>
            <person name="Bunk B."/>
            <person name="Jeske O."/>
            <person name="Meyerdierks A."/>
            <person name="Storesund J.E."/>
            <person name="Kallscheuer N."/>
            <person name="Luecker S."/>
            <person name="Lage O.M."/>
            <person name="Pohl T."/>
            <person name="Merkel B.J."/>
            <person name="Hornburger P."/>
            <person name="Mueller R.-W."/>
            <person name="Bruemmer F."/>
            <person name="Labrenz M."/>
            <person name="Spormann A.M."/>
            <person name="Op den Camp H."/>
            <person name="Overmann J."/>
            <person name="Amann R."/>
            <person name="Jetten M.S.M."/>
            <person name="Mascher T."/>
            <person name="Medema M.H."/>
            <person name="Devos D.P."/>
            <person name="Kaster A.-K."/>
            <person name="Ovreas L."/>
            <person name="Rohde M."/>
            <person name="Galperin M.Y."/>
            <person name="Jogler C."/>
        </authorList>
    </citation>
    <scope>NUCLEOTIDE SEQUENCE [LARGE SCALE GENOMIC DNA]</scope>
    <source>
        <strain evidence="1 2">Mal52</strain>
    </source>
</reference>
<dbReference type="KEGG" id="sdyn:Mal52_46430"/>
<proteinExistence type="predicted"/>
<evidence type="ECO:0000313" key="2">
    <source>
        <dbReference type="Proteomes" id="UP000319383"/>
    </source>
</evidence>
<dbReference type="EMBL" id="CP036276">
    <property type="protein sequence ID" value="QDU46146.1"/>
    <property type="molecule type" value="Genomic_DNA"/>
</dbReference>
<dbReference type="AlphaFoldDB" id="A0A517ZUP4"/>
<dbReference type="RefSeq" id="WP_145378685.1">
    <property type="nucleotide sequence ID" value="NZ_CP036276.1"/>
</dbReference>
<sequence>MHSVSSLWLLVITCSLTGCHVFDDAPDDASGPEKSKLPPITAAPNAIELEIGHIRRPIDDPLIGERLWNDINQVVAGDEEMSWQRIRDNGFRVGIAAAQPPDSLVTLLQPPASRSGASWTPSPTKLQSVVVRDGTPTEVTASPYFTRCKVAVAEGAETTYREFELAQGKYQITARKTQDGWVELEIVPVMYHSHATPRFTAAAAGSYTLQHGQKRKIFHPNRFQVRMMVGEWVVIGGNRDQPGTLGHQFYFGTEADDQQLQEYRRRTQQKAADPSGESVSLAADEDLATEGDFQRLLVVRIANMKPAVMH</sequence>
<name>A0A517ZUP4_9PLAN</name>